<dbReference type="EMBL" id="CFOE01000504">
    <property type="protein sequence ID" value="CFE42310.1"/>
    <property type="molecule type" value="Genomic_DNA"/>
</dbReference>
<evidence type="ECO:0000313" key="4">
    <source>
        <dbReference type="EMBL" id="CNW07774.1"/>
    </source>
</evidence>
<name>A0A655ARN6_MYCTX</name>
<feature type="transmembrane region" description="Helical" evidence="1">
    <location>
        <begin position="24"/>
        <end position="46"/>
    </location>
</feature>
<evidence type="ECO:0000313" key="8">
    <source>
        <dbReference type="Proteomes" id="UP000039217"/>
    </source>
</evidence>
<dbReference type="Proteomes" id="UP000048600">
    <property type="component" value="Unassembled WGS sequence"/>
</dbReference>
<evidence type="ECO:0000313" key="7">
    <source>
        <dbReference type="Proteomes" id="UP000039021"/>
    </source>
</evidence>
<evidence type="ECO:0000313" key="6">
    <source>
        <dbReference type="EMBL" id="CPA20622.1"/>
    </source>
</evidence>
<feature type="transmembrane region" description="Helical" evidence="1">
    <location>
        <begin position="53"/>
        <end position="71"/>
    </location>
</feature>
<organism evidence="3 11">
    <name type="scientific">Mycobacterium tuberculosis</name>
    <dbReference type="NCBI Taxonomy" id="1773"/>
    <lineage>
        <taxon>Bacteria</taxon>
        <taxon>Bacillati</taxon>
        <taxon>Actinomycetota</taxon>
        <taxon>Actinomycetes</taxon>
        <taxon>Mycobacteriales</taxon>
        <taxon>Mycobacteriaceae</taxon>
        <taxon>Mycobacterium</taxon>
        <taxon>Mycobacterium tuberculosis complex</taxon>
    </lineage>
</organism>
<dbReference type="EMBL" id="CSBK01002768">
    <property type="protein sequence ID" value="CPA20622.1"/>
    <property type="molecule type" value="Genomic_DNA"/>
</dbReference>
<evidence type="ECO:0000313" key="2">
    <source>
        <dbReference type="EMBL" id="CFE42310.1"/>
    </source>
</evidence>
<dbReference type="GO" id="GO:0005886">
    <property type="term" value="C:plasma membrane"/>
    <property type="evidence" value="ECO:0007669"/>
    <property type="project" value="TreeGrafter"/>
</dbReference>
<dbReference type="GO" id="GO:0015385">
    <property type="term" value="F:sodium:proton antiporter activity"/>
    <property type="evidence" value="ECO:0007669"/>
    <property type="project" value="TreeGrafter"/>
</dbReference>
<protein>
    <submittedName>
        <fullName evidence="3">Transporter</fullName>
    </submittedName>
</protein>
<evidence type="ECO:0000313" key="9">
    <source>
        <dbReference type="Proteomes" id="UP000048289"/>
    </source>
</evidence>
<keyword evidence="1" id="KW-0472">Membrane</keyword>
<dbReference type="AlphaFoldDB" id="A0A655ARN6"/>
<proteinExistence type="predicted"/>
<evidence type="ECO:0000313" key="5">
    <source>
        <dbReference type="EMBL" id="COW89768.1"/>
    </source>
</evidence>
<reference evidence="6" key="2">
    <citation type="submission" date="2015-03" db="EMBL/GenBank/DDBJ databases">
        <authorList>
            <consortium name="Pathogen Informatics"/>
            <person name="Murphy D."/>
        </authorList>
    </citation>
    <scope>NUCLEOTIDE SEQUENCE</scope>
    <source>
        <strain evidence="6">N09902308</strain>
    </source>
</reference>
<dbReference type="EMBL" id="CQQC01001581">
    <property type="protein sequence ID" value="CNW07774.1"/>
    <property type="molecule type" value="Genomic_DNA"/>
</dbReference>
<dbReference type="InterPro" id="IPR052946">
    <property type="entry name" value="Alkaline_pH_Ca-Antiporter"/>
</dbReference>
<evidence type="ECO:0000313" key="11">
    <source>
        <dbReference type="Proteomes" id="UP000050164"/>
    </source>
</evidence>
<dbReference type="PANTHER" id="PTHR37958:SF1">
    <property type="entry name" value="SODIUM-POTASSIUM_PROTON ANTIPORTER CHAA"/>
    <property type="match status" value="1"/>
</dbReference>
<dbReference type="PANTHER" id="PTHR37958">
    <property type="entry name" value="SODIUM-POTASSIUM/PROTON ANTIPORTER CHAA"/>
    <property type="match status" value="1"/>
</dbReference>
<dbReference type="Proteomes" id="UP000050164">
    <property type="component" value="Unassembled WGS sequence"/>
</dbReference>
<dbReference type="GO" id="GO:0015386">
    <property type="term" value="F:potassium:proton antiporter activity"/>
    <property type="evidence" value="ECO:0007669"/>
    <property type="project" value="TreeGrafter"/>
</dbReference>
<accession>A0A655ARN6</accession>
<evidence type="ECO:0000313" key="10">
    <source>
        <dbReference type="Proteomes" id="UP000048600"/>
    </source>
</evidence>
<dbReference type="EMBL" id="CNFT01002628">
    <property type="protein sequence ID" value="CKU41608.1"/>
    <property type="molecule type" value="Genomic_DNA"/>
</dbReference>
<dbReference type="Proteomes" id="UP000039217">
    <property type="component" value="Unassembled WGS sequence"/>
</dbReference>
<sequence length="72" mass="7441">MASIGLTIPTIALASLWLSGPLQLGLGAIQLVLLVLTVVVSVLTVVPGRATRLQGEVHLVLLAAYLFLAVVP</sequence>
<keyword evidence="1" id="KW-0812">Transmembrane</keyword>
<evidence type="ECO:0000256" key="1">
    <source>
        <dbReference type="SAM" id="Phobius"/>
    </source>
</evidence>
<reference evidence="7 8" key="1">
    <citation type="submission" date="2015-03" db="EMBL/GenBank/DDBJ databases">
        <authorList>
            <consortium name="Pathogen Informatics"/>
        </authorList>
    </citation>
    <scope>NUCLEOTIDE SEQUENCE [LARGE SCALE GENOMIC DNA]</scope>
    <source>
        <strain evidence="3 11">Bir 185</strain>
        <strain evidence="4 8">D00501624</strain>
        <strain evidence="2 9">G09901357</strain>
        <strain evidence="7">N09902308</strain>
        <strain evidence="5 10">P00601463</strain>
    </source>
</reference>
<evidence type="ECO:0000313" key="3">
    <source>
        <dbReference type="EMBL" id="CKU41608.1"/>
    </source>
</evidence>
<gene>
    <name evidence="3" type="primary">chaA</name>
    <name evidence="4" type="ORF">ERS007661_03510</name>
    <name evidence="2" type="ORF">ERS007681_03154</name>
    <name evidence="6" type="ORF">ERS007739_04434</name>
    <name evidence="5" type="ORF">ERS007741_03377</name>
    <name evidence="3" type="ORF">ERS027659_05197</name>
</gene>
<dbReference type="Proteomes" id="UP000039021">
    <property type="component" value="Unassembled WGS sequence"/>
</dbReference>
<keyword evidence="1" id="KW-1133">Transmembrane helix</keyword>
<dbReference type="Proteomes" id="UP000048289">
    <property type="component" value="Unassembled WGS sequence"/>
</dbReference>
<dbReference type="EMBL" id="CHKL01000501">
    <property type="protein sequence ID" value="COW89768.1"/>
    <property type="molecule type" value="Genomic_DNA"/>
</dbReference>